<gene>
    <name evidence="2" type="ORF">JYU34_008897</name>
</gene>
<feature type="compositionally biased region" description="Low complexity" evidence="1">
    <location>
        <begin position="98"/>
        <end position="117"/>
    </location>
</feature>
<feature type="non-terminal residue" evidence="2">
    <location>
        <position position="190"/>
    </location>
</feature>
<feature type="compositionally biased region" description="Basic and acidic residues" evidence="1">
    <location>
        <begin position="149"/>
        <end position="161"/>
    </location>
</feature>
<dbReference type="Proteomes" id="UP000823941">
    <property type="component" value="Chromosome 12"/>
</dbReference>
<evidence type="ECO:0000313" key="2">
    <source>
        <dbReference type="EMBL" id="KAG7306297.1"/>
    </source>
</evidence>
<feature type="compositionally biased region" description="Basic and acidic residues" evidence="1">
    <location>
        <begin position="177"/>
        <end position="190"/>
    </location>
</feature>
<comment type="caution">
    <text evidence="2">The sequence shown here is derived from an EMBL/GenBank/DDBJ whole genome shotgun (WGS) entry which is preliminary data.</text>
</comment>
<evidence type="ECO:0000256" key="1">
    <source>
        <dbReference type="SAM" id="MobiDB-lite"/>
    </source>
</evidence>
<protein>
    <submittedName>
        <fullName evidence="2">Uncharacterized protein</fullName>
    </submittedName>
</protein>
<name>A0ABQ7QM83_PLUXY</name>
<feature type="region of interest" description="Disordered" evidence="1">
    <location>
        <begin position="80"/>
        <end position="190"/>
    </location>
</feature>
<evidence type="ECO:0000313" key="3">
    <source>
        <dbReference type="Proteomes" id="UP000823941"/>
    </source>
</evidence>
<proteinExistence type="predicted"/>
<organism evidence="2 3">
    <name type="scientific">Plutella xylostella</name>
    <name type="common">Diamondback moth</name>
    <name type="synonym">Plutella maculipennis</name>
    <dbReference type="NCBI Taxonomy" id="51655"/>
    <lineage>
        <taxon>Eukaryota</taxon>
        <taxon>Metazoa</taxon>
        <taxon>Ecdysozoa</taxon>
        <taxon>Arthropoda</taxon>
        <taxon>Hexapoda</taxon>
        <taxon>Insecta</taxon>
        <taxon>Pterygota</taxon>
        <taxon>Neoptera</taxon>
        <taxon>Endopterygota</taxon>
        <taxon>Lepidoptera</taxon>
        <taxon>Glossata</taxon>
        <taxon>Ditrysia</taxon>
        <taxon>Yponomeutoidea</taxon>
        <taxon>Plutellidae</taxon>
        <taxon>Plutella</taxon>
    </lineage>
</organism>
<keyword evidence="3" id="KW-1185">Reference proteome</keyword>
<accession>A0ABQ7QM83</accession>
<dbReference type="EMBL" id="JAHIBW010000012">
    <property type="protein sequence ID" value="KAG7306297.1"/>
    <property type="molecule type" value="Genomic_DNA"/>
</dbReference>
<reference evidence="2 3" key="1">
    <citation type="submission" date="2021-06" db="EMBL/GenBank/DDBJ databases">
        <title>A haploid diamondback moth (Plutella xylostella L.) genome assembly resolves 31 chromosomes and identifies a diamide resistance mutation.</title>
        <authorList>
            <person name="Ward C.M."/>
            <person name="Perry K.D."/>
            <person name="Baker G."/>
            <person name="Powis K."/>
            <person name="Heckel D.G."/>
            <person name="Baxter S.W."/>
        </authorList>
    </citation>
    <scope>NUCLEOTIDE SEQUENCE [LARGE SCALE GENOMIC DNA]</scope>
    <source>
        <strain evidence="2 3">LV</strain>
        <tissue evidence="2">Single pupa</tissue>
    </source>
</reference>
<feature type="region of interest" description="Disordered" evidence="1">
    <location>
        <begin position="1"/>
        <end position="41"/>
    </location>
</feature>
<sequence length="190" mass="20921">MLRPGAGGCGMNGGRRIPTPMPPPRGGHAERSTPRLVGSDGSYKLSPCEVEALNAVKSVVPKMDRNGFFFYATATAKKKKISLMQRPPRAEEPRRRPGAAQRVLARPTGSAAATAARLSRDPPAMQRPTRARQPTQVSQLESYQPRYHTIRDTQKEYECKSAKTVKKVRSDNGSPKHRGDREHQHGATNL</sequence>
<feature type="compositionally biased region" description="Polar residues" evidence="1">
    <location>
        <begin position="132"/>
        <end position="142"/>
    </location>
</feature>
<feature type="compositionally biased region" description="Gly residues" evidence="1">
    <location>
        <begin position="1"/>
        <end position="13"/>
    </location>
</feature>